<organism evidence="14 15">
    <name type="scientific">Engystomops pustulosus</name>
    <name type="common">Tungara frog</name>
    <name type="synonym">Physalaemus pustulosus</name>
    <dbReference type="NCBI Taxonomy" id="76066"/>
    <lineage>
        <taxon>Eukaryota</taxon>
        <taxon>Metazoa</taxon>
        <taxon>Chordata</taxon>
        <taxon>Craniata</taxon>
        <taxon>Vertebrata</taxon>
        <taxon>Euteleostomi</taxon>
        <taxon>Amphibia</taxon>
        <taxon>Batrachia</taxon>
        <taxon>Anura</taxon>
        <taxon>Neobatrachia</taxon>
        <taxon>Hyloidea</taxon>
        <taxon>Leptodactylidae</taxon>
        <taxon>Leiuperinae</taxon>
        <taxon>Engystomops</taxon>
    </lineage>
</organism>
<keyword evidence="15" id="KW-1185">Reference proteome</keyword>
<evidence type="ECO:0000313" key="15">
    <source>
        <dbReference type="Proteomes" id="UP000824782"/>
    </source>
</evidence>
<dbReference type="GO" id="GO:0016020">
    <property type="term" value="C:membrane"/>
    <property type="evidence" value="ECO:0007669"/>
    <property type="project" value="UniProtKB-SubCell"/>
</dbReference>
<comment type="subcellular location">
    <subcellularLocation>
        <location evidence="1 12">Membrane</location>
        <topology evidence="1 12">Multi-pass membrane protein</topology>
    </subcellularLocation>
</comment>
<evidence type="ECO:0000256" key="9">
    <source>
        <dbReference type="ARBA" id="ARBA00023170"/>
    </source>
</evidence>
<feature type="transmembrane region" description="Helical" evidence="13">
    <location>
        <begin position="77"/>
        <end position="101"/>
    </location>
</feature>
<evidence type="ECO:0000256" key="10">
    <source>
        <dbReference type="ARBA" id="ARBA00023224"/>
    </source>
</evidence>
<dbReference type="GO" id="GO:0004930">
    <property type="term" value="F:G protein-coupled receptor activity"/>
    <property type="evidence" value="ECO:0007669"/>
    <property type="project" value="UniProtKB-KW"/>
</dbReference>
<feature type="transmembrane region" description="Helical" evidence="13">
    <location>
        <begin position="214"/>
        <end position="235"/>
    </location>
</feature>
<protein>
    <recommendedName>
        <fullName evidence="12">Taste receptor type 2</fullName>
    </recommendedName>
</protein>
<dbReference type="AlphaFoldDB" id="A0AAV6ZL53"/>
<feature type="transmembrane region" description="Helical" evidence="13">
    <location>
        <begin position="170"/>
        <end position="193"/>
    </location>
</feature>
<dbReference type="GO" id="GO:0033038">
    <property type="term" value="F:bitter taste receptor activity"/>
    <property type="evidence" value="ECO:0007669"/>
    <property type="project" value="InterPro"/>
</dbReference>
<evidence type="ECO:0000256" key="6">
    <source>
        <dbReference type="ARBA" id="ARBA00022989"/>
    </source>
</evidence>
<dbReference type="Proteomes" id="UP000824782">
    <property type="component" value="Unassembled WGS sequence"/>
</dbReference>
<comment type="similarity">
    <text evidence="2 11">Belongs to the G-protein coupled receptor T2R family.</text>
</comment>
<keyword evidence="9 12" id="KW-0675">Receptor</keyword>
<evidence type="ECO:0000256" key="11">
    <source>
        <dbReference type="RuleBase" id="RU004423"/>
    </source>
</evidence>
<accession>A0AAV6ZL53</accession>
<keyword evidence="4 12" id="KW-0716">Sensory transduction</keyword>
<sequence>MLAINSCFLFITFPGHIFILAMNILEWKKNKRLDISDQLISGLGLLSFLYKVFQVGFKCVEVIHGVQAFTGSAWLSVYLIYNSLNFCTLLFSTWLTIHFCLKIVNINQNFYIYIQRMFPKMFPWILLPSVLVSLLISLPAAQDLSKHYSNSTFLLNLGSSQLKRFHYLKLYYSITSFCFVFSLIPLLITIVSLCRHIHRMQSHSLRLRADSVSAHVYAVKTLILLLCLNCLQFVIPVLVTQRRYNSTFIPVIFLFLVMWHLCNLPILIRGSSKLQKKLHEIWICCSFLVS</sequence>
<keyword evidence="10 12" id="KW-0807">Transducer</keyword>
<keyword evidence="5 12" id="KW-0812">Transmembrane</keyword>
<reference evidence="14" key="1">
    <citation type="thesis" date="2020" institute="ProQuest LLC" country="789 East Eisenhower Parkway, Ann Arbor, MI, USA">
        <title>Comparative Genomics and Chromosome Evolution.</title>
        <authorList>
            <person name="Mudd A.B."/>
        </authorList>
    </citation>
    <scope>NUCLEOTIDE SEQUENCE</scope>
    <source>
        <strain evidence="14">237g6f4</strain>
        <tissue evidence="14">Blood</tissue>
    </source>
</reference>
<dbReference type="Pfam" id="PF05296">
    <property type="entry name" value="TAS2R"/>
    <property type="match status" value="1"/>
</dbReference>
<evidence type="ECO:0000256" key="13">
    <source>
        <dbReference type="SAM" id="Phobius"/>
    </source>
</evidence>
<keyword evidence="7 12" id="KW-0297">G-protein coupled receptor</keyword>
<keyword evidence="6 13" id="KW-1133">Transmembrane helix</keyword>
<evidence type="ECO:0000313" key="14">
    <source>
        <dbReference type="EMBL" id="KAG8547311.1"/>
    </source>
</evidence>
<keyword evidence="3 12" id="KW-0919">Taste</keyword>
<keyword evidence="8 12" id="KW-0472">Membrane</keyword>
<evidence type="ECO:0000256" key="4">
    <source>
        <dbReference type="ARBA" id="ARBA00022606"/>
    </source>
</evidence>
<evidence type="ECO:0000256" key="3">
    <source>
        <dbReference type="ARBA" id="ARBA00022480"/>
    </source>
</evidence>
<evidence type="ECO:0000256" key="8">
    <source>
        <dbReference type="ARBA" id="ARBA00023136"/>
    </source>
</evidence>
<evidence type="ECO:0000256" key="2">
    <source>
        <dbReference type="ARBA" id="ARBA00007376"/>
    </source>
</evidence>
<feature type="transmembrane region" description="Helical" evidence="13">
    <location>
        <begin position="6"/>
        <end position="27"/>
    </location>
</feature>
<feature type="transmembrane region" description="Helical" evidence="13">
    <location>
        <begin position="122"/>
        <end position="141"/>
    </location>
</feature>
<gene>
    <name evidence="14" type="ORF">GDO81_028561</name>
</gene>
<dbReference type="InterPro" id="IPR007960">
    <property type="entry name" value="TAS2R"/>
</dbReference>
<dbReference type="PANTHER" id="PTHR11394">
    <property type="entry name" value="TASTE RECEPTOR TYPE 2"/>
    <property type="match status" value="1"/>
</dbReference>
<dbReference type="EMBL" id="WNYA01000754">
    <property type="protein sequence ID" value="KAG8547311.1"/>
    <property type="molecule type" value="Genomic_DNA"/>
</dbReference>
<evidence type="ECO:0000256" key="1">
    <source>
        <dbReference type="ARBA" id="ARBA00004141"/>
    </source>
</evidence>
<dbReference type="PANTHER" id="PTHR11394:SF159">
    <property type="entry name" value="TASTE RECEPTOR TYPE 2"/>
    <property type="match status" value="1"/>
</dbReference>
<dbReference type="SUPFAM" id="SSF81321">
    <property type="entry name" value="Family A G protein-coupled receptor-like"/>
    <property type="match status" value="1"/>
</dbReference>
<evidence type="ECO:0000256" key="7">
    <source>
        <dbReference type="ARBA" id="ARBA00023040"/>
    </source>
</evidence>
<evidence type="ECO:0000256" key="12">
    <source>
        <dbReference type="RuleBase" id="RU004424"/>
    </source>
</evidence>
<comment type="caution">
    <text evidence="14">The sequence shown here is derived from an EMBL/GenBank/DDBJ whole genome shotgun (WGS) entry which is preliminary data.</text>
</comment>
<proteinExistence type="inferred from homology"/>
<evidence type="ECO:0000256" key="5">
    <source>
        <dbReference type="ARBA" id="ARBA00022692"/>
    </source>
</evidence>
<feature type="transmembrane region" description="Helical" evidence="13">
    <location>
        <begin position="247"/>
        <end position="268"/>
    </location>
</feature>
<name>A0AAV6ZL53_ENGPU</name>